<accession>A0AAQ1SQQ4</accession>
<dbReference type="Proteomes" id="UP000234460">
    <property type="component" value="Chromosome LMANV2"/>
</dbReference>
<comment type="caution">
    <text evidence="1">The sequence shown here is derived from an EMBL/GenBank/DDBJ whole genome shotgun (WGS) entry which is preliminary data.</text>
</comment>
<dbReference type="EMBL" id="OEJX01000069">
    <property type="protein sequence ID" value="SOR63521.1"/>
    <property type="molecule type" value="Genomic_DNA"/>
</dbReference>
<gene>
    <name evidence="1" type="ORF">LMANV2_710005</name>
</gene>
<organism evidence="1 2">
    <name type="scientific">Leptospira interrogans serovar Manilae</name>
    <dbReference type="NCBI Taxonomy" id="214675"/>
    <lineage>
        <taxon>Bacteria</taxon>
        <taxon>Pseudomonadati</taxon>
        <taxon>Spirochaetota</taxon>
        <taxon>Spirochaetia</taxon>
        <taxon>Leptospirales</taxon>
        <taxon>Leptospiraceae</taxon>
        <taxon>Leptospira</taxon>
    </lineage>
</organism>
<dbReference type="AlphaFoldDB" id="A0AAQ1SQQ4"/>
<protein>
    <submittedName>
        <fullName evidence="1">Uncharacterized protein</fullName>
    </submittedName>
</protein>
<name>A0AAQ1SQQ4_LEPIR</name>
<evidence type="ECO:0000313" key="2">
    <source>
        <dbReference type="Proteomes" id="UP000234460"/>
    </source>
</evidence>
<proteinExistence type="predicted"/>
<reference evidence="1 2" key="1">
    <citation type="submission" date="2017-11" db="EMBL/GenBank/DDBJ databases">
        <authorList>
            <person name="Lechat P."/>
        </authorList>
    </citation>
    <scope>NUCLEOTIDE SEQUENCE [LARGE SCALE GENOMIC DNA]</scope>
    <source>
        <strain evidence="1">L495</strain>
    </source>
</reference>
<sequence length="54" mass="6237">MGGEKCKSPVMDLSSRESSAPEIRFLIHVGTLTNRDFIDELFTRGNSRKSRFYR</sequence>
<evidence type="ECO:0000313" key="1">
    <source>
        <dbReference type="EMBL" id="SOR63521.1"/>
    </source>
</evidence>